<dbReference type="SUPFAM" id="SSF53335">
    <property type="entry name" value="S-adenosyl-L-methionine-dependent methyltransferases"/>
    <property type="match status" value="1"/>
</dbReference>
<dbReference type="InterPro" id="IPR059073">
    <property type="entry name" value="TRMT11_N"/>
</dbReference>
<organism evidence="5 6">
    <name type="scientific">Achlya hypogyna</name>
    <name type="common">Oomycete</name>
    <name type="synonym">Protoachlya hypogyna</name>
    <dbReference type="NCBI Taxonomy" id="1202772"/>
    <lineage>
        <taxon>Eukaryota</taxon>
        <taxon>Sar</taxon>
        <taxon>Stramenopiles</taxon>
        <taxon>Oomycota</taxon>
        <taxon>Saprolegniomycetes</taxon>
        <taxon>Saprolegniales</taxon>
        <taxon>Achlyaceae</taxon>
        <taxon>Achlya</taxon>
    </lineage>
</organism>
<dbReference type="InterPro" id="IPR000241">
    <property type="entry name" value="RlmKL-like_Mtase"/>
</dbReference>
<dbReference type="GO" id="GO:0043527">
    <property type="term" value="C:tRNA methyltransferase complex"/>
    <property type="evidence" value="ECO:0007669"/>
    <property type="project" value="UniProtKB-ARBA"/>
</dbReference>
<dbReference type="GO" id="GO:0005737">
    <property type="term" value="C:cytoplasm"/>
    <property type="evidence" value="ECO:0007669"/>
    <property type="project" value="TreeGrafter"/>
</dbReference>
<dbReference type="InterPro" id="IPR002052">
    <property type="entry name" value="DNA_methylase_N6_adenine_CS"/>
</dbReference>
<dbReference type="PANTHER" id="PTHR13370">
    <property type="entry name" value="RNA METHYLASE-RELATED"/>
    <property type="match status" value="1"/>
</dbReference>
<dbReference type="Pfam" id="PF01170">
    <property type="entry name" value="UPF0020"/>
    <property type="match status" value="1"/>
</dbReference>
<dbReference type="Pfam" id="PF25904">
    <property type="entry name" value="Tmrp11_N"/>
    <property type="match status" value="1"/>
</dbReference>
<accession>A0A1V9Z7W6</accession>
<dbReference type="GO" id="GO:0032259">
    <property type="term" value="P:methylation"/>
    <property type="evidence" value="ECO:0007669"/>
    <property type="project" value="UniProtKB-KW"/>
</dbReference>
<comment type="caution">
    <text evidence="5">The sequence shown here is derived from an EMBL/GenBank/DDBJ whole genome shotgun (WGS) entry which is preliminary data.</text>
</comment>
<dbReference type="PANTHER" id="PTHR13370:SF3">
    <property type="entry name" value="TRNA (GUANINE(10)-N2)-METHYLTRANSFERASE HOMOLOG"/>
    <property type="match status" value="1"/>
</dbReference>
<feature type="domain" description="Ribosomal RNA large subunit methyltransferase K/L-like methyltransferase" evidence="3">
    <location>
        <begin position="205"/>
        <end position="287"/>
    </location>
</feature>
<dbReference type="GO" id="GO:0003676">
    <property type="term" value="F:nucleic acid binding"/>
    <property type="evidence" value="ECO:0007669"/>
    <property type="project" value="InterPro"/>
</dbReference>
<dbReference type="AlphaFoldDB" id="A0A1V9Z7W6"/>
<evidence type="ECO:0000259" key="3">
    <source>
        <dbReference type="Pfam" id="PF01170"/>
    </source>
</evidence>
<dbReference type="OrthoDB" id="333024at2759"/>
<gene>
    <name evidence="5" type="ORF">ACHHYP_01850</name>
</gene>
<protein>
    <submittedName>
        <fullName evidence="5">tRNA guanosine-2'-O-methyltransferase</fullName>
    </submittedName>
</protein>
<dbReference type="Proteomes" id="UP000243579">
    <property type="component" value="Unassembled WGS sequence"/>
</dbReference>
<evidence type="ECO:0000313" key="5">
    <source>
        <dbReference type="EMBL" id="OQR94083.1"/>
    </source>
</evidence>
<dbReference type="STRING" id="1202772.A0A1V9Z7W6"/>
<evidence type="ECO:0000313" key="6">
    <source>
        <dbReference type="Proteomes" id="UP000243579"/>
    </source>
</evidence>
<keyword evidence="1 5" id="KW-0489">Methyltransferase</keyword>
<proteinExistence type="predicted"/>
<name>A0A1V9Z7W6_ACHHY</name>
<dbReference type="GO" id="GO:0008168">
    <property type="term" value="F:methyltransferase activity"/>
    <property type="evidence" value="ECO:0007669"/>
    <property type="project" value="UniProtKB-KW"/>
</dbReference>
<evidence type="ECO:0000256" key="2">
    <source>
        <dbReference type="ARBA" id="ARBA00022679"/>
    </source>
</evidence>
<sequence length="423" mass="46786">MAPFIKMPVYVIYFVHRHLDFRLPELDAVLSLNGVTDASLCYDASTVSAESPFLFITLASDEIAQQVAARCVLVKGIYKYITHAEGDSNLYQTLRDNIAQLSPEARAAAELQADSTWSLQVDCFGQRLSLDEQNARRHELTDAIPLLGDIQLKLPARTYWILEEKGVVTGGGPSILHVKRLFFAKSIAIIRVQARDFVGKHKLKKRKFIGPTTMDHELSLVMANLAKVGPGTVVCDPFVGTASVLVACAQFGANCIGGDIEMQGLFRKDSATIAMNFEQYDLPCPDFVQWDLSQRVLVPRPFWDAIVCDPPYGQRAGARKCSAMGKKGKALEAYAPSSVLVDLLHWAATRLVRDGRLVYVLACKTDPNGAYDDQLPTHPCLRVLHVCAQSITQKLVRLFITMVKTKDMNVEDMAVPSTLDVGW</sequence>
<evidence type="ECO:0000259" key="4">
    <source>
        <dbReference type="Pfam" id="PF25904"/>
    </source>
</evidence>
<dbReference type="Gene3D" id="3.40.50.150">
    <property type="entry name" value="Vaccinia Virus protein VP39"/>
    <property type="match status" value="1"/>
</dbReference>
<dbReference type="PIRSF" id="PIRSF017259">
    <property type="entry name" value="tRNA_mtfrase_TRM11"/>
    <property type="match status" value="1"/>
</dbReference>
<evidence type="ECO:0000256" key="1">
    <source>
        <dbReference type="ARBA" id="ARBA00022603"/>
    </source>
</evidence>
<feature type="domain" description="tRNA (guanine(10)-N(2))-methyltransferase TRMT11 N-terminal" evidence="4">
    <location>
        <begin position="10"/>
        <end position="165"/>
    </location>
</feature>
<dbReference type="PROSITE" id="PS00092">
    <property type="entry name" value="N6_MTASE"/>
    <property type="match status" value="1"/>
</dbReference>
<reference evidence="5 6" key="1">
    <citation type="journal article" date="2014" name="Genome Biol. Evol.">
        <title>The secreted proteins of Achlya hypogyna and Thraustotheca clavata identify the ancestral oomycete secretome and reveal gene acquisitions by horizontal gene transfer.</title>
        <authorList>
            <person name="Misner I."/>
            <person name="Blouin N."/>
            <person name="Leonard G."/>
            <person name="Richards T.A."/>
            <person name="Lane C.E."/>
        </authorList>
    </citation>
    <scope>NUCLEOTIDE SEQUENCE [LARGE SCALE GENOMIC DNA]</scope>
    <source>
        <strain evidence="5 6">ATCC 48635</strain>
    </source>
</reference>
<keyword evidence="6" id="KW-1185">Reference proteome</keyword>
<dbReference type="EMBL" id="JNBR01000377">
    <property type="protein sequence ID" value="OQR94083.1"/>
    <property type="molecule type" value="Genomic_DNA"/>
</dbReference>
<dbReference type="InterPro" id="IPR029063">
    <property type="entry name" value="SAM-dependent_MTases_sf"/>
</dbReference>
<keyword evidence="2 5" id="KW-0808">Transferase</keyword>